<dbReference type="KEGG" id="btay:LAJ60_03685"/>
<feature type="domain" description="Autotransporter" evidence="3">
    <location>
        <begin position="1610"/>
        <end position="1887"/>
    </location>
</feature>
<feature type="compositionally biased region" description="Polar residues" evidence="1">
    <location>
        <begin position="836"/>
        <end position="846"/>
    </location>
</feature>
<feature type="signal peptide" evidence="2">
    <location>
        <begin position="1"/>
        <end position="22"/>
    </location>
</feature>
<feature type="region of interest" description="Disordered" evidence="1">
    <location>
        <begin position="163"/>
        <end position="196"/>
    </location>
</feature>
<feature type="compositionally biased region" description="Polar residues" evidence="1">
    <location>
        <begin position="853"/>
        <end position="885"/>
    </location>
</feature>
<evidence type="ECO:0000313" key="4">
    <source>
        <dbReference type="EMBL" id="USP03531.1"/>
    </source>
</evidence>
<dbReference type="InterPro" id="IPR006315">
    <property type="entry name" value="OM_autotransptr_brl_dom"/>
</dbReference>
<feature type="chain" id="PRO_5040427833" evidence="2">
    <location>
        <begin position="23"/>
        <end position="1887"/>
    </location>
</feature>
<dbReference type="NCBIfam" id="TIGR01414">
    <property type="entry name" value="autotrans_barl"/>
    <property type="match status" value="1"/>
</dbReference>
<gene>
    <name evidence="4" type="ORF">LAJ60_03685</name>
</gene>
<dbReference type="InterPro" id="IPR011050">
    <property type="entry name" value="Pectin_lyase_fold/virulence"/>
</dbReference>
<dbReference type="InterPro" id="IPR012332">
    <property type="entry name" value="Autotransporter_pectin_lyase_C"/>
</dbReference>
<dbReference type="SMART" id="SM00869">
    <property type="entry name" value="Autotransporter"/>
    <property type="match status" value="1"/>
</dbReference>
<dbReference type="InterPro" id="IPR005546">
    <property type="entry name" value="Autotransporte_beta"/>
</dbReference>
<dbReference type="EMBL" id="CP083444">
    <property type="protein sequence ID" value="USP03531.1"/>
    <property type="molecule type" value="Genomic_DNA"/>
</dbReference>
<evidence type="ECO:0000313" key="5">
    <source>
        <dbReference type="Proteomes" id="UP001056980"/>
    </source>
</evidence>
<dbReference type="SUPFAM" id="SSF51126">
    <property type="entry name" value="Pectin lyase-like"/>
    <property type="match status" value="2"/>
</dbReference>
<protein>
    <submittedName>
        <fullName evidence="4">Autotransporter outer membrane beta-barrel domain-containing protein</fullName>
    </submittedName>
</protein>
<dbReference type="Proteomes" id="UP001056980">
    <property type="component" value="Chromosome"/>
</dbReference>
<evidence type="ECO:0000259" key="3">
    <source>
        <dbReference type="PROSITE" id="PS51208"/>
    </source>
</evidence>
<sequence length="1887" mass="202239">MINVFKKRTRLCALTTSALFFLQGVDVSMGNSPTSLPEKNSVIQGIFPSSNCNLKDSEQDREAIVCVDGKKHTVKEGGIRIKEFGTNAVYAMGHIDMNINLGAGDNTVRQSEDGGYTIGGVKVPQGGLQVDISKAVKSIVPKETIVEMENINITGISPSTVELVDGSSENHHLQTQQGGSQDSTEDSIDDFDDSGEPRGYGSAIFSTVGARVNLKNSNIRDFIAGLEATESGRIFMQGGSIRKSYMGAIADSESAISLERVNIHVEKANAQLPLNAIGLHSIDSSNIAMKSGSITFPVGGIGVVSEGEGFIKLEDVRIIVEERRAGESGRSGQLGESGLNTVDASVVFLLRDGYLSANRVTFDGSNATALWVNNVSVINNVLSISDVYYGSDDSFTQIVDTMIVNGSINISAAIRSSKIKIEGNNSYGIYFSDASLEEQFLNELEDDPNGGSLGARSPGSIVTEPIKGATEGKVSKEEQEARTHVVLLENSTLRTPKGVAIHGEHLVGTVVVGKESTVSGNVLLEAESFSNLTVLVHDSTIFGAAHMDETSYANLFLSHGSEWYLTKNDKQSNNLSGMRLENSNIRFVSFPQSGADAAGGNKYQTLRIGRGKGTVYRTEGISKIYFNADLISRDTDSAQVSDRLLIHGNVDGKTMVHVNSVSDDTSSKQNGSQNKSYSVSIIQVFGEAKRDSFQLEHGYITLDGLPYKYVLRAYGPEISPRMPYFDKTLIKGSTTVWDFRLESENFVPLIPVYTVPAYSLENEVSETENGVSETPESGASETPGSGGSQTPESGVSGTQGSGASETPGSGGSQTPESVVSETLKNVVSETHESSPRLDSSSIVSQSKQEDSTSEIQGSGASETPGSGGSQTPESVVSETLKNVVSETHESSPRLDSSSIASQSKQEDVISTTSKETKPETPPIRVHIPREPAPIILSAAPKSDVSIASQCDDAKGSKTVYSCNDGESHTITNLKLVATDEEQRSVHAKNENTVMKLEGVTISGAHGFKKANVDLTTLQPVSTVLAEDGAEVVLDKKSAIKFSLIGLEAQRGGKVKINDGTVDVQYVGVLAGSGSSVALSDTIITVRGDLAVAGLASNAGEINMKSGAISLSSGVAVRSELGGRVKLNKVSITARKDIAKKGQGQSDATERFGSAAFMLSNNGSVDFVEGTVTTDANALWIRDGDGNINQGSSRRRRSSDVRPSMNHANIEFSNIKVESDNSYGIYFDGAGRQVVDQQSQNKIPEKIVSGSSVEDSGTGSLVKRSAVRPQEKAPVSITGAVTLKRTNFEVLKSIAIYGNNSGGRVSLENKTTLAGDLLLGAENNSHMLVSVDSSYIVGGARVDKTSYAKLDLTNRSEWHLTRSARKNWRAPDSECVDSCVSSVSLVDSSIDFTPSQSEELEYQTLRIGEGKGLVYKAQGDVSIHFNARLNPNDPSDRQVSDRLVIHGDVEGKTVVSVRSVSGSVGENNGSDKTAHSVSVIQVYGKAEKDSFRLDRDYVALGNSPYKYTLRSYSPEMTSKQEHVQQKFMKDGGEFWNFRLENQYVKSESFDANIISKADTISLPRKVVRSVVPQVPTYLLLPNSVFHAGLMDISNQNKQLEALRTTSSGMVEIRENPALYLRGYSGSYRYASDLTALEYGYGGDLSYNGVEAGVLLKTIENADNAISFGVMGSYGKLSLQPQDVEQSQESAFDKWTATAYGSLQHETGLYVDGLLSYGLFKGDVVTLARGKTATLKGNPLSVSLTGGQTFVTGYEGFVFDPQVQVVYQHLQFSKARDIDNFDIELGKLDQWVARVGGRLSKVPTGSEGVNAVAFYGKLYFAHGFGGNKSVYFKDAFQLGAFGSSLEAGLGFNAKLSSQFSLHGDVVYQHKLNKAGFSGTSFSGGIRYRF</sequence>
<dbReference type="GO" id="GO:0019867">
    <property type="term" value="C:outer membrane"/>
    <property type="evidence" value="ECO:0007669"/>
    <property type="project" value="InterPro"/>
</dbReference>
<feature type="compositionally biased region" description="Acidic residues" evidence="1">
    <location>
        <begin position="183"/>
        <end position="194"/>
    </location>
</feature>
<organism evidence="4 5">
    <name type="scientific">Bartonella taylorii</name>
    <dbReference type="NCBI Taxonomy" id="33046"/>
    <lineage>
        <taxon>Bacteria</taxon>
        <taxon>Pseudomonadati</taxon>
        <taxon>Pseudomonadota</taxon>
        <taxon>Alphaproteobacteria</taxon>
        <taxon>Hyphomicrobiales</taxon>
        <taxon>Bartonellaceae</taxon>
        <taxon>Bartonella</taxon>
    </lineage>
</organism>
<dbReference type="Gene3D" id="2.40.128.130">
    <property type="entry name" value="Autotransporter beta-domain"/>
    <property type="match status" value="1"/>
</dbReference>
<dbReference type="SUPFAM" id="SSF103515">
    <property type="entry name" value="Autotransporter"/>
    <property type="match status" value="1"/>
</dbReference>
<proteinExistence type="predicted"/>
<accession>A0A9Q8Z025</accession>
<keyword evidence="2" id="KW-0732">Signal</keyword>
<dbReference type="Gene3D" id="2.160.20.20">
    <property type="match status" value="2"/>
</dbReference>
<evidence type="ECO:0000256" key="2">
    <source>
        <dbReference type="SAM" id="SignalP"/>
    </source>
</evidence>
<dbReference type="PROSITE" id="PS51208">
    <property type="entry name" value="AUTOTRANSPORTER"/>
    <property type="match status" value="1"/>
</dbReference>
<feature type="compositionally biased region" description="Polar residues" evidence="1">
    <location>
        <begin position="767"/>
        <end position="828"/>
    </location>
</feature>
<name>A0A9Q8Z025_BARTA</name>
<feature type="compositionally biased region" description="Polar residues" evidence="1">
    <location>
        <begin position="893"/>
        <end position="903"/>
    </location>
</feature>
<evidence type="ECO:0000256" key="1">
    <source>
        <dbReference type="SAM" id="MobiDB-lite"/>
    </source>
</evidence>
<dbReference type="RefSeq" id="WP_252619773.1">
    <property type="nucleotide sequence ID" value="NZ_CP083444.1"/>
</dbReference>
<dbReference type="InterPro" id="IPR036709">
    <property type="entry name" value="Autotransporte_beta_dom_sf"/>
</dbReference>
<dbReference type="Pfam" id="PF03797">
    <property type="entry name" value="Autotransporter"/>
    <property type="match status" value="1"/>
</dbReference>
<feature type="region of interest" description="Disordered" evidence="1">
    <location>
        <begin position="764"/>
        <end position="925"/>
    </location>
</feature>
<reference evidence="4" key="1">
    <citation type="journal article" date="2022" name="Proc. Natl. Acad. Sci. U.S.A.">
        <title>Identification of the Bartonella autotransporter CFA as a protective antigen and hypervariable target of neutralizing antibodies in mice.</title>
        <authorList>
            <person name="Siewert L.K."/>
            <person name="Korotaev A."/>
            <person name="Sedzicki J."/>
            <person name="Fromm K."/>
            <person name="Pinschewer D.D."/>
            <person name="Dehio C."/>
        </authorList>
    </citation>
    <scope>NUCLEOTIDE SEQUENCE</scope>
    <source>
        <strain evidence="4">IBS296</strain>
    </source>
</reference>